<dbReference type="Proteomes" id="UP001203665">
    <property type="component" value="Unassembled WGS sequence"/>
</dbReference>
<dbReference type="GO" id="GO:0016740">
    <property type="term" value="F:transferase activity"/>
    <property type="evidence" value="ECO:0007669"/>
    <property type="project" value="UniProtKB-KW"/>
</dbReference>
<sequence>MAGSVLNEALQSDLDHVVIITNKEKDLRWVPTTDHQADKQKKWSSVVCHDSSRGQSYSLKCGLEEAEKREADAVVILLADQPYIKKELINQLIHTCNQAQNVQFVASRTQGVAQPPVLFSKETFPVLKRLQGDRGAGSLLKAHSPFTNGYFQECLSSYMLKDIDTPDEYQQSIVEKRS</sequence>
<feature type="domain" description="MobA-like NTP transferase" evidence="1">
    <location>
        <begin position="4"/>
        <end position="144"/>
    </location>
</feature>
<keyword evidence="3" id="KW-1185">Reference proteome</keyword>
<dbReference type="PANTHER" id="PTHR43777">
    <property type="entry name" value="MOLYBDENUM COFACTOR CYTIDYLYLTRANSFERASE"/>
    <property type="match status" value="1"/>
</dbReference>
<dbReference type="SUPFAM" id="SSF53448">
    <property type="entry name" value="Nucleotide-diphospho-sugar transferases"/>
    <property type="match status" value="1"/>
</dbReference>
<reference evidence="2" key="1">
    <citation type="submission" date="2022-06" db="EMBL/GenBank/DDBJ databases">
        <title>Alkalicoccobacillus porphyridii sp. nov., isolated from a marine red alga, Porphyridium purpureum and reclassification of Shouchella plakortidis and Shouchella gibsonii as Alkalicoccobacillus plakortidis comb. nov. and Alkalicoccobacillus gibsonii comb. nov.</title>
        <authorList>
            <person name="Kim K.H."/>
            <person name="Lee J.K."/>
            <person name="Han D.M."/>
            <person name="Baek J.H."/>
            <person name="Jeon C.O."/>
        </authorList>
    </citation>
    <scope>NUCLEOTIDE SEQUENCE</scope>
    <source>
        <strain evidence="2">DSM 19153</strain>
    </source>
</reference>
<name>A0ABT0XIE5_9BACI</name>
<dbReference type="RefSeq" id="WP_251606670.1">
    <property type="nucleotide sequence ID" value="NZ_JAMQJY010000001.1"/>
</dbReference>
<comment type="caution">
    <text evidence="2">The sequence shown here is derived from an EMBL/GenBank/DDBJ whole genome shotgun (WGS) entry which is preliminary data.</text>
</comment>
<protein>
    <submittedName>
        <fullName evidence="2">NTP transferase domain-containing protein</fullName>
    </submittedName>
</protein>
<dbReference type="InterPro" id="IPR029044">
    <property type="entry name" value="Nucleotide-diphossugar_trans"/>
</dbReference>
<dbReference type="Gene3D" id="3.90.550.10">
    <property type="entry name" value="Spore Coat Polysaccharide Biosynthesis Protein SpsA, Chain A"/>
    <property type="match status" value="1"/>
</dbReference>
<organism evidence="2 3">
    <name type="scientific">Alkalicoccobacillus plakortidis</name>
    <dbReference type="NCBI Taxonomy" id="444060"/>
    <lineage>
        <taxon>Bacteria</taxon>
        <taxon>Bacillati</taxon>
        <taxon>Bacillota</taxon>
        <taxon>Bacilli</taxon>
        <taxon>Bacillales</taxon>
        <taxon>Bacillaceae</taxon>
        <taxon>Alkalicoccobacillus</taxon>
    </lineage>
</organism>
<proteinExistence type="predicted"/>
<dbReference type="EMBL" id="JAMQJY010000001">
    <property type="protein sequence ID" value="MCM2675668.1"/>
    <property type="molecule type" value="Genomic_DNA"/>
</dbReference>
<dbReference type="PANTHER" id="PTHR43777:SF1">
    <property type="entry name" value="MOLYBDENUM COFACTOR CYTIDYLYLTRANSFERASE"/>
    <property type="match status" value="1"/>
</dbReference>
<evidence type="ECO:0000313" key="2">
    <source>
        <dbReference type="EMBL" id="MCM2675668.1"/>
    </source>
</evidence>
<dbReference type="Pfam" id="PF12804">
    <property type="entry name" value="NTP_transf_3"/>
    <property type="match status" value="1"/>
</dbReference>
<gene>
    <name evidence="2" type="ORF">NDM98_09295</name>
</gene>
<keyword evidence="2" id="KW-0808">Transferase</keyword>
<accession>A0ABT0XIE5</accession>
<evidence type="ECO:0000259" key="1">
    <source>
        <dbReference type="Pfam" id="PF12804"/>
    </source>
</evidence>
<evidence type="ECO:0000313" key="3">
    <source>
        <dbReference type="Proteomes" id="UP001203665"/>
    </source>
</evidence>
<dbReference type="InterPro" id="IPR025877">
    <property type="entry name" value="MobA-like_NTP_Trfase"/>
</dbReference>
<dbReference type="CDD" id="cd04182">
    <property type="entry name" value="GT_2_like_f"/>
    <property type="match status" value="1"/>
</dbReference>